<proteinExistence type="predicted"/>
<protein>
    <submittedName>
        <fullName evidence="1">Uncharacterized protein</fullName>
    </submittedName>
</protein>
<name>A0A6C0HAH4_9ZZZZ</name>
<accession>A0A6C0HAH4</accession>
<reference evidence="1" key="1">
    <citation type="journal article" date="2020" name="Nature">
        <title>Giant virus diversity and host interactions through global metagenomics.</title>
        <authorList>
            <person name="Schulz F."/>
            <person name="Roux S."/>
            <person name="Paez-Espino D."/>
            <person name="Jungbluth S."/>
            <person name="Walsh D.A."/>
            <person name="Denef V.J."/>
            <person name="McMahon K.D."/>
            <person name="Konstantinidis K.T."/>
            <person name="Eloe-Fadrosh E.A."/>
            <person name="Kyrpides N.C."/>
            <person name="Woyke T."/>
        </authorList>
    </citation>
    <scope>NUCLEOTIDE SEQUENCE</scope>
    <source>
        <strain evidence="1">GVMAG-M-3300023179-86</strain>
    </source>
</reference>
<dbReference type="AlphaFoldDB" id="A0A6C0HAH4"/>
<organism evidence="1">
    <name type="scientific">viral metagenome</name>
    <dbReference type="NCBI Taxonomy" id="1070528"/>
    <lineage>
        <taxon>unclassified sequences</taxon>
        <taxon>metagenomes</taxon>
        <taxon>organismal metagenomes</taxon>
    </lineage>
</organism>
<evidence type="ECO:0000313" key="1">
    <source>
        <dbReference type="EMBL" id="QHT77509.1"/>
    </source>
</evidence>
<dbReference type="EMBL" id="MN739918">
    <property type="protein sequence ID" value="QHT77509.1"/>
    <property type="molecule type" value="Genomic_DNA"/>
</dbReference>
<sequence length="217" mass="25284">MKKGNCNHCQEDHEIDDHNHYCDHHIDNHCNDRNLILDVAVMCQEYSPVEINCNNSHIVNLDEISISEDTFRNIFYPYGENFGIDAKKSCVKEFFYITFLAPYRKVDGKPFYLLEEIIKNTEEDLNVSRNCFTTCSLTDLRNDLLKIKSLCDLDCCSLSCSLTWSNIITMMRDYSLVNNYPKNIRPLFVVNVIFKSPNPCVKPTVVKFNYRVHSICL</sequence>